<feature type="domain" description="Reverse transcriptase" evidence="1">
    <location>
        <begin position="269"/>
        <end position="373"/>
    </location>
</feature>
<keyword evidence="2" id="KW-0808">Transferase</keyword>
<dbReference type="GO" id="GO:0003964">
    <property type="term" value="F:RNA-directed DNA polymerase activity"/>
    <property type="evidence" value="ECO:0007669"/>
    <property type="project" value="UniProtKB-KW"/>
</dbReference>
<evidence type="ECO:0000259" key="1">
    <source>
        <dbReference type="Pfam" id="PF00078"/>
    </source>
</evidence>
<dbReference type="STRING" id="50429.A0A2B4T0W7"/>
<name>A0A2B4T0W7_STYPI</name>
<dbReference type="InterPro" id="IPR000477">
    <property type="entry name" value="RT_dom"/>
</dbReference>
<organism evidence="2 3">
    <name type="scientific">Stylophora pistillata</name>
    <name type="common">Smooth cauliflower coral</name>
    <dbReference type="NCBI Taxonomy" id="50429"/>
    <lineage>
        <taxon>Eukaryota</taxon>
        <taxon>Metazoa</taxon>
        <taxon>Cnidaria</taxon>
        <taxon>Anthozoa</taxon>
        <taxon>Hexacorallia</taxon>
        <taxon>Scleractinia</taxon>
        <taxon>Astrocoeniina</taxon>
        <taxon>Pocilloporidae</taxon>
        <taxon>Stylophora</taxon>
    </lineage>
</organism>
<keyword evidence="3" id="KW-1185">Reference proteome</keyword>
<gene>
    <name evidence="2" type="ORF">AWC38_SpisGene790</name>
</gene>
<dbReference type="PANTHER" id="PTHR47510">
    <property type="entry name" value="REVERSE TRANSCRIPTASE DOMAIN-CONTAINING PROTEIN"/>
    <property type="match status" value="1"/>
</dbReference>
<keyword evidence="2" id="KW-0548">Nucleotidyltransferase</keyword>
<reference evidence="3" key="1">
    <citation type="journal article" date="2017" name="bioRxiv">
        <title>Comparative analysis of the genomes of Stylophora pistillata and Acropora digitifera provides evidence for extensive differences between species of corals.</title>
        <authorList>
            <person name="Voolstra C.R."/>
            <person name="Li Y."/>
            <person name="Liew Y.J."/>
            <person name="Baumgarten S."/>
            <person name="Zoccola D."/>
            <person name="Flot J.-F."/>
            <person name="Tambutte S."/>
            <person name="Allemand D."/>
            <person name="Aranda M."/>
        </authorList>
    </citation>
    <scope>NUCLEOTIDE SEQUENCE [LARGE SCALE GENOMIC DNA]</scope>
</reference>
<dbReference type="AlphaFoldDB" id="A0A2B4T0W7"/>
<protein>
    <submittedName>
        <fullName evidence="2">Putative RNA-directed DNA polymerase from transposon X-element</fullName>
    </submittedName>
</protein>
<evidence type="ECO:0000313" key="2">
    <source>
        <dbReference type="EMBL" id="PFX34307.1"/>
    </source>
</evidence>
<dbReference type="OrthoDB" id="5989609at2759"/>
<dbReference type="PANTHER" id="PTHR47510:SF3">
    <property type="entry name" value="ENDO_EXONUCLEASE_PHOSPHATASE DOMAIN-CONTAINING PROTEIN"/>
    <property type="match status" value="1"/>
</dbReference>
<dbReference type="EMBL" id="LSMT01000005">
    <property type="protein sequence ID" value="PFX34307.1"/>
    <property type="molecule type" value="Genomic_DNA"/>
</dbReference>
<comment type="caution">
    <text evidence="2">The sequence shown here is derived from an EMBL/GenBank/DDBJ whole genome shotgun (WGS) entry which is preliminary data.</text>
</comment>
<dbReference type="Proteomes" id="UP000225706">
    <property type="component" value="Unassembled WGS sequence"/>
</dbReference>
<keyword evidence="2" id="KW-0695">RNA-directed DNA polymerase</keyword>
<accession>A0A2B4T0W7</accession>
<evidence type="ECO:0000313" key="3">
    <source>
        <dbReference type="Proteomes" id="UP000225706"/>
    </source>
</evidence>
<dbReference type="Pfam" id="PF00078">
    <property type="entry name" value="RVT_1"/>
    <property type="match status" value="1"/>
</dbReference>
<proteinExistence type="predicted"/>
<sequence>MRITRFLPRYKFIRNEKNLNLQSYEEDFSALPLNIFYGVGCPDDMVTTLNSLVTECIERRAPLRRVKVTRPPAPWIADPEIRELQTQRNKPRKRAHESNDNNIWEAFSTTRNTLKTKIRQAKKSFFDNAFSSKRPKKIWGTIHRVLNPSSTPLMADPDELKSFFATTAERTLGKSSGDSVDDILYPVNSLGDVSDSVPFKLRAVTHVQVLREIKLLRTDSSTGPDNIPVKFLKPVAELLAGPLTHIINCCIRNIYFPIDWKVARISPIPKIDQPMAKHDYRPASILPALSKIFERLVGHQTIRFIEERTLFGENISGFRKNHSTATTLLGIRDDITRAMRRGEVTVMILADYSKAFDTVNFKSVIYKMHSMDVYCGDTKLEKVSRTELLGVYLDQELTWQEHITNLLSSCYGALAVLRKLKYFAPYHIRKRLVESLILSKLDYCNVVFSPLPEYQTKRLQRGQNTCAGFVLTKFAGLHDVRKLGWLTIKERLEFNIAKLAHKSLYNEHFPLKLKQHVVNRYSLRSLAAPKLELANKIEKNALQDQAAEAFNKLPAALRNCSDHALFCINLKRHMLTRNG</sequence>